<keyword evidence="3" id="KW-1185">Reference proteome</keyword>
<evidence type="ECO:0000313" key="3">
    <source>
        <dbReference type="Proteomes" id="UP000659124"/>
    </source>
</evidence>
<comment type="caution">
    <text evidence="2">The sequence shown here is derived from an EMBL/GenBank/DDBJ whole genome shotgun (WGS) entry which is preliminary data.</text>
</comment>
<evidence type="ECO:0000313" key="2">
    <source>
        <dbReference type="EMBL" id="MBC9929842.1"/>
    </source>
</evidence>
<gene>
    <name evidence="2" type="ORF">ICL07_05600</name>
</gene>
<dbReference type="EMBL" id="JACVFC010000001">
    <property type="protein sequence ID" value="MBC9929842.1"/>
    <property type="molecule type" value="Genomic_DNA"/>
</dbReference>
<dbReference type="InterPro" id="IPR032185">
    <property type="entry name" value="DUF5017"/>
</dbReference>
<sequence length="320" mass="34301">MQSSYIRFRYIAAIAVLLTSIACKKELPLKSPDFDATVAKNSYSVNDTIAFQFSGQPDFITFYAGLPGSRYEYRDRTTQAGTPVLQFTSARANGSQPNSLQVMVSADFAGVAADTAITLANIGKASWTDITGKAVLSAGAAANSGPIDLSDFANAGKPVYLAFRYTAVAGSVQNKWTITNLTVNNNLKDGTTYLIGNLNAFNTAIINYGNSSFSPGWVSYKIANTYAWTISAGTSLVITGATNKDLAAPAEAWVFMGPLNLQKVTPDAGVPIKNVGENMSKFPYNYQYTTPGTYKATFVGANINKDQQKSVVKTLDITIR</sequence>
<reference evidence="2 3" key="1">
    <citation type="submission" date="2020-09" db="EMBL/GenBank/DDBJ databases">
        <title>Genome sequences of type strains of Chitinophaga qingshengii and Chitinophaga varians.</title>
        <authorList>
            <person name="Kittiwongwattana C."/>
        </authorList>
    </citation>
    <scope>NUCLEOTIDE SEQUENCE [LARGE SCALE GENOMIC DNA]</scope>
    <source>
        <strain evidence="2 3">JCM 30026</strain>
    </source>
</reference>
<dbReference type="RefSeq" id="WP_188086937.1">
    <property type="nucleotide sequence ID" value="NZ_JACVFC010000001.1"/>
</dbReference>
<dbReference type="Proteomes" id="UP000659124">
    <property type="component" value="Unassembled WGS sequence"/>
</dbReference>
<protein>
    <submittedName>
        <fullName evidence="2">DUF5017 domain-containing protein</fullName>
    </submittedName>
</protein>
<organism evidence="2 3">
    <name type="scientific">Chitinophaga qingshengii</name>
    <dbReference type="NCBI Taxonomy" id="1569794"/>
    <lineage>
        <taxon>Bacteria</taxon>
        <taxon>Pseudomonadati</taxon>
        <taxon>Bacteroidota</taxon>
        <taxon>Chitinophagia</taxon>
        <taxon>Chitinophagales</taxon>
        <taxon>Chitinophagaceae</taxon>
        <taxon>Chitinophaga</taxon>
    </lineage>
</organism>
<name>A0ABR7TH75_9BACT</name>
<accession>A0ABR7TH75</accession>
<dbReference type="Pfam" id="PF16409">
    <property type="entry name" value="DUF5017"/>
    <property type="match status" value="1"/>
</dbReference>
<dbReference type="PROSITE" id="PS51257">
    <property type="entry name" value="PROKAR_LIPOPROTEIN"/>
    <property type="match status" value="1"/>
</dbReference>
<proteinExistence type="predicted"/>
<feature type="domain" description="DUF5017" evidence="1">
    <location>
        <begin position="22"/>
        <end position="199"/>
    </location>
</feature>
<evidence type="ECO:0000259" key="1">
    <source>
        <dbReference type="Pfam" id="PF16409"/>
    </source>
</evidence>